<protein>
    <submittedName>
        <fullName evidence="1">Uncharacterized protein</fullName>
    </submittedName>
</protein>
<accession>A0AAV4PRW0</accession>
<gene>
    <name evidence="1" type="ORF">CEXT_79091</name>
</gene>
<dbReference type="EMBL" id="BPLR01004940">
    <property type="protein sequence ID" value="GIX98660.1"/>
    <property type="molecule type" value="Genomic_DNA"/>
</dbReference>
<reference evidence="1 2" key="1">
    <citation type="submission" date="2021-06" db="EMBL/GenBank/DDBJ databases">
        <title>Caerostris extrusa draft genome.</title>
        <authorList>
            <person name="Kono N."/>
            <person name="Arakawa K."/>
        </authorList>
    </citation>
    <scope>NUCLEOTIDE SEQUENCE [LARGE SCALE GENOMIC DNA]</scope>
</reference>
<evidence type="ECO:0000313" key="2">
    <source>
        <dbReference type="Proteomes" id="UP001054945"/>
    </source>
</evidence>
<evidence type="ECO:0000313" key="1">
    <source>
        <dbReference type="EMBL" id="GIX98660.1"/>
    </source>
</evidence>
<proteinExistence type="predicted"/>
<organism evidence="1 2">
    <name type="scientific">Caerostris extrusa</name>
    <name type="common">Bark spider</name>
    <name type="synonym">Caerostris bankana</name>
    <dbReference type="NCBI Taxonomy" id="172846"/>
    <lineage>
        <taxon>Eukaryota</taxon>
        <taxon>Metazoa</taxon>
        <taxon>Ecdysozoa</taxon>
        <taxon>Arthropoda</taxon>
        <taxon>Chelicerata</taxon>
        <taxon>Arachnida</taxon>
        <taxon>Araneae</taxon>
        <taxon>Araneomorphae</taxon>
        <taxon>Entelegynae</taxon>
        <taxon>Araneoidea</taxon>
        <taxon>Araneidae</taxon>
        <taxon>Caerostris</taxon>
    </lineage>
</organism>
<comment type="caution">
    <text evidence="1">The sequence shown here is derived from an EMBL/GenBank/DDBJ whole genome shotgun (WGS) entry which is preliminary data.</text>
</comment>
<keyword evidence="2" id="KW-1185">Reference proteome</keyword>
<dbReference type="Proteomes" id="UP001054945">
    <property type="component" value="Unassembled WGS sequence"/>
</dbReference>
<sequence>MVDSKPALKFNSYPRESITLKWSDFDIFFGNSAQFTRYEWAWAQRNTIKRHFSSSGICKRDNPRRIQKNYPRKWQRIKKKELF</sequence>
<name>A0AAV4PRW0_CAEEX</name>
<dbReference type="AlphaFoldDB" id="A0AAV4PRW0"/>